<feature type="region of interest" description="Disordered" evidence="1">
    <location>
        <begin position="80"/>
        <end position="105"/>
    </location>
</feature>
<dbReference type="EMBL" id="AFNW01000125">
    <property type="protein sequence ID" value="EKJ73905.1"/>
    <property type="molecule type" value="Genomic_DNA"/>
</dbReference>
<comment type="caution">
    <text evidence="3">The sequence shown here is derived from an EMBL/GenBank/DDBJ whole genome shotgun (WGS) entry which is preliminary data.</text>
</comment>
<reference evidence="3 4" key="1">
    <citation type="journal article" date="2012" name="PLoS Pathog.">
        <title>Comparative pathogenomics reveals horizontally acquired novel virulence genes in fungi infecting cereal hosts.</title>
        <authorList>
            <person name="Gardiner D.M."/>
            <person name="McDonald M.C."/>
            <person name="Covarelli L."/>
            <person name="Solomon P.S."/>
            <person name="Rusu A.G."/>
            <person name="Marshall M."/>
            <person name="Kazan K."/>
            <person name="Chakraborty S."/>
            <person name="McDonald B.A."/>
            <person name="Manners J.M."/>
        </authorList>
    </citation>
    <scope>NUCLEOTIDE SEQUENCE [LARGE SCALE GENOMIC DNA]</scope>
    <source>
        <strain evidence="3 4">CS3096</strain>
    </source>
</reference>
<keyword evidence="4" id="KW-1185">Reference proteome</keyword>
<evidence type="ECO:0000313" key="4">
    <source>
        <dbReference type="Proteomes" id="UP000007978"/>
    </source>
</evidence>
<dbReference type="Proteomes" id="UP000007978">
    <property type="component" value="Chromosome 4"/>
</dbReference>
<accession>K3W0C4</accession>
<dbReference type="AlphaFoldDB" id="K3W0C4"/>
<evidence type="ECO:0000256" key="2">
    <source>
        <dbReference type="SAM" id="Phobius"/>
    </source>
</evidence>
<keyword evidence="2" id="KW-0472">Membrane</keyword>
<dbReference type="RefSeq" id="XP_009257259.1">
    <property type="nucleotide sequence ID" value="XM_009258984.1"/>
</dbReference>
<feature type="transmembrane region" description="Helical" evidence="2">
    <location>
        <begin position="283"/>
        <end position="305"/>
    </location>
</feature>
<gene>
    <name evidence="3" type="ORF">FPSE_05866</name>
</gene>
<proteinExistence type="predicted"/>
<keyword evidence="2" id="KW-1133">Transmembrane helix</keyword>
<protein>
    <submittedName>
        <fullName evidence="3">Uncharacterized protein</fullName>
    </submittedName>
</protein>
<feature type="compositionally biased region" description="Polar residues" evidence="1">
    <location>
        <begin position="81"/>
        <end position="97"/>
    </location>
</feature>
<dbReference type="KEGG" id="fpu:FPSE_05866"/>
<dbReference type="GeneID" id="20364484"/>
<dbReference type="OrthoDB" id="3439820at2759"/>
<keyword evidence="2" id="KW-0812">Transmembrane</keyword>
<name>K3W0C4_FUSPC</name>
<organism evidence="3 4">
    <name type="scientific">Fusarium pseudograminearum (strain CS3096)</name>
    <name type="common">Wheat and barley crown-rot fungus</name>
    <dbReference type="NCBI Taxonomy" id="1028729"/>
    <lineage>
        <taxon>Eukaryota</taxon>
        <taxon>Fungi</taxon>
        <taxon>Dikarya</taxon>
        <taxon>Ascomycota</taxon>
        <taxon>Pezizomycotina</taxon>
        <taxon>Sordariomycetes</taxon>
        <taxon>Hypocreomycetidae</taxon>
        <taxon>Hypocreales</taxon>
        <taxon>Nectriaceae</taxon>
        <taxon>Fusarium</taxon>
    </lineage>
</organism>
<evidence type="ECO:0000256" key="1">
    <source>
        <dbReference type="SAM" id="MobiDB-lite"/>
    </source>
</evidence>
<sequence length="343" mass="38544">MLYQTILEIRDHDNHEICAQNTNQDTANMYEVKEACASINTIITTGCVRTPSIFSQKRGRQIQESLHHKRRINRVVRNLQHFGTTPSSSDISQTNRGPSKLPKPVSLDEIPVANTVLENPQVPSRQELQAQMCNNTESQAGMSVTQHRCSSLSTSTYTEDGKVVEMEETGQAILLEDSAQLGSGCLLSGMDRTGHSEQAMKLGAQISDSFQGHQDAEDDTADLSSNKHCQGQEGGLWDAIKEFLCTIIEYSTWLLRLYFDTVRPVFDTRSSYWSCTNREDRGWMNLMSLCLALPLIFGLSMMLVWGMELTVITLKCMDEDQDCMADEALAMFRRSLTGVYPYE</sequence>
<dbReference type="HOGENOM" id="CLU_809023_0_0_1"/>
<evidence type="ECO:0000313" key="3">
    <source>
        <dbReference type="EMBL" id="EKJ73905.1"/>
    </source>
</evidence>
<dbReference type="eggNOG" id="ENOG502TDPX">
    <property type="taxonomic scope" value="Eukaryota"/>
</dbReference>